<dbReference type="EMBL" id="MFGX01000114">
    <property type="protein sequence ID" value="OGF53157.1"/>
    <property type="molecule type" value="Genomic_DNA"/>
</dbReference>
<organism evidence="1 2">
    <name type="scientific">Fraserbacteria sp. (strain RBG_16_55_9)</name>
    <dbReference type="NCBI Taxonomy" id="1817864"/>
    <lineage>
        <taxon>Bacteria</taxon>
        <taxon>Candidatus Fraseribacteriota</taxon>
    </lineage>
</organism>
<name>A0A1F5UPT7_FRAXR</name>
<accession>A0A1F5UPT7</accession>
<gene>
    <name evidence="1" type="ORF">A2Z21_10535</name>
</gene>
<protein>
    <submittedName>
        <fullName evidence="1">Uncharacterized protein</fullName>
    </submittedName>
</protein>
<sequence length="220" mass="24370">MTAPTREQRKIARGVLQEAIAENFGRLGVSGIQIGSKVIQAKAPPTLAECIGAGDTIRVGDVVIDLNRPHDDYPHRIEAIFSSEEPGLLGPSILSREIDTSDPKVSRKGPTSYLAWGSGWRCNFKVLTQVDVTTWWLEAKKDRADGWHKLPEMTGRVLIDTGIPIEIERASASPYHSIKYVVAVAEQMLGFDITPCRIYTNPSKLNMKVKKAVRRNPPKI</sequence>
<evidence type="ECO:0000313" key="2">
    <source>
        <dbReference type="Proteomes" id="UP000179157"/>
    </source>
</evidence>
<reference evidence="1 2" key="1">
    <citation type="journal article" date="2016" name="Nat. Commun.">
        <title>Thousands of microbial genomes shed light on interconnected biogeochemical processes in an aquifer system.</title>
        <authorList>
            <person name="Anantharaman K."/>
            <person name="Brown C.T."/>
            <person name="Hug L.A."/>
            <person name="Sharon I."/>
            <person name="Castelle C.J."/>
            <person name="Probst A.J."/>
            <person name="Thomas B.C."/>
            <person name="Singh A."/>
            <person name="Wilkins M.J."/>
            <person name="Karaoz U."/>
            <person name="Brodie E.L."/>
            <person name="Williams K.H."/>
            <person name="Hubbard S.S."/>
            <person name="Banfield J.F."/>
        </authorList>
    </citation>
    <scope>NUCLEOTIDE SEQUENCE [LARGE SCALE GENOMIC DNA]</scope>
    <source>
        <strain evidence="2">RBG_16_55_9</strain>
    </source>
</reference>
<comment type="caution">
    <text evidence="1">The sequence shown here is derived from an EMBL/GenBank/DDBJ whole genome shotgun (WGS) entry which is preliminary data.</text>
</comment>
<dbReference type="AlphaFoldDB" id="A0A1F5UPT7"/>
<proteinExistence type="predicted"/>
<evidence type="ECO:0000313" key="1">
    <source>
        <dbReference type="EMBL" id="OGF53157.1"/>
    </source>
</evidence>
<dbReference type="Proteomes" id="UP000179157">
    <property type="component" value="Unassembled WGS sequence"/>
</dbReference>